<evidence type="ECO:0000313" key="5">
    <source>
        <dbReference type="Proteomes" id="UP000283958"/>
    </source>
</evidence>
<reference evidence="3 6" key="2">
    <citation type="submission" date="2020-04" db="EMBL/GenBank/DDBJ databases">
        <title>A novel gut-associated lysogenic phage, Bacteroides phage BV01, alters the host transcriptome and bile acid metabolism in Bacteroides vulgatus.</title>
        <authorList>
            <person name="Campbell D.E."/>
            <person name="Ly L."/>
            <person name="Ridlon J.M."/>
            <person name="Hsiao A."/>
            <person name="Degnan P.H."/>
        </authorList>
    </citation>
    <scope>NUCLEOTIDE SEQUENCE [LARGE SCALE GENOMIC DNA]</scope>
    <source>
        <strain evidence="3 6">VPI-BV8526</strain>
    </source>
</reference>
<dbReference type="Proteomes" id="UP001210999">
    <property type="component" value="Unassembled WGS sequence"/>
</dbReference>
<evidence type="ECO:0000313" key="4">
    <source>
        <dbReference type="EMBL" id="RHJ74092.1"/>
    </source>
</evidence>
<dbReference type="AlphaFoldDB" id="A0A415DEE5"/>
<dbReference type="EMBL" id="JAKKWZ010000061">
    <property type="protein sequence ID" value="MCG0342288.1"/>
    <property type="molecule type" value="Genomic_DNA"/>
</dbReference>
<evidence type="ECO:0000313" key="2">
    <source>
        <dbReference type="EMBL" id="MDB0850696.1"/>
    </source>
</evidence>
<accession>A0A415DEE5</accession>
<organism evidence="4 5">
    <name type="scientific">Phocaeicola vulgatus</name>
    <name type="common">Bacteroides vulgatus</name>
    <dbReference type="NCBI Taxonomy" id="821"/>
    <lineage>
        <taxon>Bacteria</taxon>
        <taxon>Pseudomonadati</taxon>
        <taxon>Bacteroidota</taxon>
        <taxon>Bacteroidia</taxon>
        <taxon>Bacteroidales</taxon>
        <taxon>Bacteroidaceae</taxon>
        <taxon>Phocaeicola</taxon>
    </lineage>
</organism>
<evidence type="ECO:0000313" key="3">
    <source>
        <dbReference type="EMBL" id="NMW41060.1"/>
    </source>
</evidence>
<dbReference type="Proteomes" id="UP000583639">
    <property type="component" value="Unassembled WGS sequence"/>
</dbReference>
<reference evidence="4 5" key="1">
    <citation type="submission" date="2018-08" db="EMBL/GenBank/DDBJ databases">
        <title>A genome reference for cultivated species of the human gut microbiota.</title>
        <authorList>
            <person name="Zou Y."/>
            <person name="Xue W."/>
            <person name="Luo G."/>
        </authorList>
    </citation>
    <scope>NUCLEOTIDE SEQUENCE [LARGE SCALE GENOMIC DNA]</scope>
    <source>
        <strain evidence="4 5">AM09-18</strain>
    </source>
</reference>
<reference evidence="2" key="4">
    <citation type="submission" date="2023-01" db="EMBL/GenBank/DDBJ databases">
        <title>Human gut microbiome strain richness.</title>
        <authorList>
            <person name="Chen-Liaw A."/>
        </authorList>
    </citation>
    <scope>NUCLEOTIDE SEQUENCE</scope>
    <source>
        <strain evidence="2">H9_m1001271B151109d0_201107</strain>
    </source>
</reference>
<protein>
    <submittedName>
        <fullName evidence="4">Uncharacterized protein</fullName>
    </submittedName>
</protein>
<sequence>MLLEFLQLPPQTLIFFLQKINDPYLFFVGKNELMMVAAKSVEYIVLHCSATHLNQDYTITRPQSA</sequence>
<dbReference type="EMBL" id="QRMN01000042">
    <property type="protein sequence ID" value="RHJ74092.1"/>
    <property type="molecule type" value="Genomic_DNA"/>
</dbReference>
<dbReference type="EMBL" id="JAQKEI010000004">
    <property type="protein sequence ID" value="MDB0850696.1"/>
    <property type="molecule type" value="Genomic_DNA"/>
</dbReference>
<evidence type="ECO:0000313" key="6">
    <source>
        <dbReference type="Proteomes" id="UP000583639"/>
    </source>
</evidence>
<gene>
    <name evidence="4" type="ORF">DW105_15615</name>
    <name evidence="3" type="ORF">HKQ55_13190</name>
    <name evidence="1" type="ORF">L4X52_20250</name>
    <name evidence="2" type="ORF">PL594_04125</name>
</gene>
<proteinExistence type="predicted"/>
<comment type="caution">
    <text evidence="4">The sequence shown here is derived from an EMBL/GenBank/DDBJ whole genome shotgun (WGS) entry which is preliminary data.</text>
</comment>
<name>A0A415DEE5_PHOVU</name>
<evidence type="ECO:0000313" key="1">
    <source>
        <dbReference type="EMBL" id="MCG0342288.1"/>
    </source>
</evidence>
<reference evidence="1" key="3">
    <citation type="submission" date="2022-01" db="EMBL/GenBank/DDBJ databases">
        <authorList>
            <person name="Mingchao X."/>
        </authorList>
    </citation>
    <scope>NUCLEOTIDE SEQUENCE</scope>
    <source>
        <strain evidence="1">Bv4372</strain>
    </source>
</reference>
<dbReference type="Proteomes" id="UP000283958">
    <property type="component" value="Unassembled WGS sequence"/>
</dbReference>
<dbReference type="RefSeq" id="WP_074783057.1">
    <property type="nucleotide sequence ID" value="NZ_CAXKYE010000072.1"/>
</dbReference>
<dbReference type="EMBL" id="JABDSI010000123">
    <property type="protein sequence ID" value="NMW41060.1"/>
    <property type="molecule type" value="Genomic_DNA"/>
</dbReference>
<dbReference type="Proteomes" id="UP001201179">
    <property type="component" value="Unassembled WGS sequence"/>
</dbReference>